<protein>
    <submittedName>
        <fullName evidence="2">NAD(P)-dependent dehydrogenase (Short-subunit alcohol dehydrogenase family)</fullName>
    </submittedName>
</protein>
<comment type="caution">
    <text evidence="2">The sequence shown here is derived from an EMBL/GenBank/DDBJ whole genome shotgun (WGS) entry which is preliminary data.</text>
</comment>
<dbReference type="Pfam" id="PF00106">
    <property type="entry name" value="adh_short"/>
    <property type="match status" value="1"/>
</dbReference>
<gene>
    <name evidence="2" type="ORF">JOC54_003014</name>
</gene>
<dbReference type="Gene3D" id="3.40.50.720">
    <property type="entry name" value="NAD(P)-binding Rossmann-like Domain"/>
    <property type="match status" value="1"/>
</dbReference>
<dbReference type="NCBIfam" id="NF004846">
    <property type="entry name" value="PRK06197.1"/>
    <property type="match status" value="1"/>
</dbReference>
<keyword evidence="3" id="KW-1185">Reference proteome</keyword>
<keyword evidence="1" id="KW-0560">Oxidoreductase</keyword>
<dbReference type="PANTHER" id="PTHR43157:SF31">
    <property type="entry name" value="PHOSPHATIDYLINOSITOL-GLYCAN BIOSYNTHESIS CLASS F PROTEIN"/>
    <property type="match status" value="1"/>
</dbReference>
<dbReference type="InterPro" id="IPR036291">
    <property type="entry name" value="NAD(P)-bd_dom_sf"/>
</dbReference>
<organism evidence="2 3">
    <name type="scientific">Shouchella xiaoxiensis</name>
    <dbReference type="NCBI Taxonomy" id="766895"/>
    <lineage>
        <taxon>Bacteria</taxon>
        <taxon>Bacillati</taxon>
        <taxon>Bacillota</taxon>
        <taxon>Bacilli</taxon>
        <taxon>Bacillales</taxon>
        <taxon>Bacillaceae</taxon>
        <taxon>Shouchella</taxon>
    </lineage>
</organism>
<sequence>MNQNVTIITGGTSGIGFETAKALLQKNHRVLIASRNAARGKTAISALQPFGKVEFKLLDLADPASIRSFADHVNKEYTAIHCLINNAGVMIPPLTHTVEGFELQFGINHLGHFALTGLLLPQLMEANRARIVMISSIAAIKGFIDFTNLDGKNGYKPMVFYRQSKFANLLFSKQLQQNLRSANSSTLAVTAHPGLAYSNLLSRGSGKEANLLIRKLLPRLIQSSANGACSPIYAATDPLLEGGEWIGPSGHRSWYGAPVVSTLGDQLYDEQTADKLWQFSQEVTGVTYSF</sequence>
<dbReference type="PRINTS" id="PR00081">
    <property type="entry name" value="GDHRDH"/>
</dbReference>
<dbReference type="InterPro" id="IPR002347">
    <property type="entry name" value="SDR_fam"/>
</dbReference>
<evidence type="ECO:0000313" key="3">
    <source>
        <dbReference type="Proteomes" id="UP001179280"/>
    </source>
</evidence>
<name>A0ABS2SW14_9BACI</name>
<accession>A0ABS2SW14</accession>
<reference evidence="2" key="1">
    <citation type="submission" date="2021-01" db="EMBL/GenBank/DDBJ databases">
        <title>Genomic Encyclopedia of Type Strains, Phase IV (KMG-IV): sequencing the most valuable type-strain genomes for metagenomic binning, comparative biology and taxonomic classification.</title>
        <authorList>
            <person name="Goeker M."/>
        </authorList>
    </citation>
    <scope>NUCLEOTIDE SEQUENCE</scope>
    <source>
        <strain evidence="2">DSM 21943</strain>
    </source>
</reference>
<evidence type="ECO:0000313" key="2">
    <source>
        <dbReference type="EMBL" id="MBM7839734.1"/>
    </source>
</evidence>
<dbReference type="SUPFAM" id="SSF51735">
    <property type="entry name" value="NAD(P)-binding Rossmann-fold domains"/>
    <property type="match status" value="1"/>
</dbReference>
<dbReference type="EMBL" id="JAFBCV010000009">
    <property type="protein sequence ID" value="MBM7839734.1"/>
    <property type="molecule type" value="Genomic_DNA"/>
</dbReference>
<dbReference type="PANTHER" id="PTHR43157">
    <property type="entry name" value="PHOSPHATIDYLINOSITOL-GLYCAN BIOSYNTHESIS CLASS F PROTEIN-RELATED"/>
    <property type="match status" value="1"/>
</dbReference>
<dbReference type="Proteomes" id="UP001179280">
    <property type="component" value="Unassembled WGS sequence"/>
</dbReference>
<proteinExistence type="predicted"/>
<dbReference type="RefSeq" id="WP_204466911.1">
    <property type="nucleotide sequence ID" value="NZ_JAFBCV010000009.1"/>
</dbReference>
<evidence type="ECO:0000256" key="1">
    <source>
        <dbReference type="ARBA" id="ARBA00023002"/>
    </source>
</evidence>